<evidence type="ECO:0000313" key="1">
    <source>
        <dbReference type="EMBL" id="KAK7848394.1"/>
    </source>
</evidence>
<keyword evidence="2" id="KW-1185">Reference proteome</keyword>
<reference evidence="1 2" key="1">
    <citation type="journal article" date="2018" name="Sci. Data">
        <title>The draft genome sequence of cork oak.</title>
        <authorList>
            <person name="Ramos A.M."/>
            <person name="Usie A."/>
            <person name="Barbosa P."/>
            <person name="Barros P.M."/>
            <person name="Capote T."/>
            <person name="Chaves I."/>
            <person name="Simoes F."/>
            <person name="Abreu I."/>
            <person name="Carrasquinho I."/>
            <person name="Faro C."/>
            <person name="Guimaraes J.B."/>
            <person name="Mendonca D."/>
            <person name="Nobrega F."/>
            <person name="Rodrigues L."/>
            <person name="Saibo N.J.M."/>
            <person name="Varela M.C."/>
            <person name="Egas C."/>
            <person name="Matos J."/>
            <person name="Miguel C.M."/>
            <person name="Oliveira M.M."/>
            <person name="Ricardo C.P."/>
            <person name="Goncalves S."/>
        </authorList>
    </citation>
    <scope>NUCLEOTIDE SEQUENCE [LARGE SCALE GENOMIC DNA]</scope>
    <source>
        <strain evidence="2">cv. HL8</strain>
    </source>
</reference>
<name>A0AAW0LA10_QUESU</name>
<proteinExistence type="predicted"/>
<comment type="caution">
    <text evidence="1">The sequence shown here is derived from an EMBL/GenBank/DDBJ whole genome shotgun (WGS) entry which is preliminary data.</text>
</comment>
<organism evidence="1 2">
    <name type="scientific">Quercus suber</name>
    <name type="common">Cork oak</name>
    <dbReference type="NCBI Taxonomy" id="58331"/>
    <lineage>
        <taxon>Eukaryota</taxon>
        <taxon>Viridiplantae</taxon>
        <taxon>Streptophyta</taxon>
        <taxon>Embryophyta</taxon>
        <taxon>Tracheophyta</taxon>
        <taxon>Spermatophyta</taxon>
        <taxon>Magnoliopsida</taxon>
        <taxon>eudicotyledons</taxon>
        <taxon>Gunneridae</taxon>
        <taxon>Pentapetalae</taxon>
        <taxon>rosids</taxon>
        <taxon>fabids</taxon>
        <taxon>Fagales</taxon>
        <taxon>Fagaceae</taxon>
        <taxon>Quercus</taxon>
    </lineage>
</organism>
<evidence type="ECO:0000313" key="2">
    <source>
        <dbReference type="Proteomes" id="UP000237347"/>
    </source>
</evidence>
<sequence length="90" mass="10400">MFRMRMGSLPLHSKDIMLFSRYRMMDLIFKTLSVWDAMCHGKSLTNTEWFLVFTCLAILIAQLQNLNSIAWNAHGIIALAFKGHNVILKI</sequence>
<protein>
    <submittedName>
        <fullName evidence="1">Lysine histidine transporter-like 8</fullName>
    </submittedName>
</protein>
<dbReference type="EMBL" id="PKMF04000128">
    <property type="protein sequence ID" value="KAK7848394.1"/>
    <property type="molecule type" value="Genomic_DNA"/>
</dbReference>
<accession>A0AAW0LA10</accession>
<dbReference type="AlphaFoldDB" id="A0AAW0LA10"/>
<gene>
    <name evidence="1" type="primary">AATL1_19</name>
    <name evidence="1" type="ORF">CFP56_005098</name>
</gene>
<dbReference type="Proteomes" id="UP000237347">
    <property type="component" value="Unassembled WGS sequence"/>
</dbReference>